<comment type="caution">
    <text evidence="2">The sequence shown here is derived from an EMBL/GenBank/DDBJ whole genome shotgun (WGS) entry which is preliminary data.</text>
</comment>
<name>W7TJ07_9STRA</name>
<evidence type="ECO:0000313" key="3">
    <source>
        <dbReference type="Proteomes" id="UP000019335"/>
    </source>
</evidence>
<organism evidence="2 3">
    <name type="scientific">Nannochloropsis gaditana</name>
    <dbReference type="NCBI Taxonomy" id="72520"/>
    <lineage>
        <taxon>Eukaryota</taxon>
        <taxon>Sar</taxon>
        <taxon>Stramenopiles</taxon>
        <taxon>Ochrophyta</taxon>
        <taxon>Eustigmatophyceae</taxon>
        <taxon>Eustigmatales</taxon>
        <taxon>Monodopsidaceae</taxon>
        <taxon>Nannochloropsis</taxon>
    </lineage>
</organism>
<dbReference type="EMBL" id="AZIL01000781">
    <property type="protein sequence ID" value="EWM26022.1"/>
    <property type="molecule type" value="Genomic_DNA"/>
</dbReference>
<evidence type="ECO:0000256" key="1">
    <source>
        <dbReference type="SAM" id="MobiDB-lite"/>
    </source>
</evidence>
<gene>
    <name evidence="2" type="ORF">Naga_100525g3</name>
</gene>
<evidence type="ECO:0000313" key="2">
    <source>
        <dbReference type="EMBL" id="EWM26022.1"/>
    </source>
</evidence>
<sequence length="105" mass="11986">MNGKRSDEMAGASRFPRAPLQGYGCHPSPLCEMTVCAVFNRCLSLSLRINIQGSKYYTWTKSETTFRNIFPVLTFLQNLFLIETLFTKSPSQWLNESSGSLRQRL</sequence>
<protein>
    <submittedName>
        <fullName evidence="2">Uncharacterized protein</fullName>
    </submittedName>
</protein>
<dbReference type="AlphaFoldDB" id="W7TJ07"/>
<feature type="region of interest" description="Disordered" evidence="1">
    <location>
        <begin position="1"/>
        <end position="21"/>
    </location>
</feature>
<keyword evidence="3" id="KW-1185">Reference proteome</keyword>
<reference evidence="2 3" key="1">
    <citation type="journal article" date="2014" name="Mol. Plant">
        <title>Chromosome Scale Genome Assembly and Transcriptome Profiling of Nannochloropsis gaditana in Nitrogen Depletion.</title>
        <authorList>
            <person name="Corteggiani Carpinelli E."/>
            <person name="Telatin A."/>
            <person name="Vitulo N."/>
            <person name="Forcato C."/>
            <person name="D'Angelo M."/>
            <person name="Schiavon R."/>
            <person name="Vezzi A."/>
            <person name="Giacometti G.M."/>
            <person name="Morosinotto T."/>
            <person name="Valle G."/>
        </authorList>
    </citation>
    <scope>NUCLEOTIDE SEQUENCE [LARGE SCALE GENOMIC DNA]</scope>
    <source>
        <strain evidence="2 3">B-31</strain>
    </source>
</reference>
<accession>W7TJ07</accession>
<proteinExistence type="predicted"/>
<dbReference type="Proteomes" id="UP000019335">
    <property type="component" value="Chromosome 10"/>
</dbReference>